<protein>
    <recommendedName>
        <fullName evidence="6">FAD-binding domain-containing protein</fullName>
    </recommendedName>
</protein>
<evidence type="ECO:0000256" key="4">
    <source>
        <dbReference type="ARBA" id="ARBA00023002"/>
    </source>
</evidence>
<keyword evidence="2" id="KW-0285">Flavoprotein</keyword>
<evidence type="ECO:0000256" key="3">
    <source>
        <dbReference type="ARBA" id="ARBA00022827"/>
    </source>
</evidence>
<evidence type="ECO:0000259" key="6">
    <source>
        <dbReference type="Pfam" id="PF01494"/>
    </source>
</evidence>
<evidence type="ECO:0000313" key="8">
    <source>
        <dbReference type="Proteomes" id="UP000803884"/>
    </source>
</evidence>
<sequence>MQIAIIGSGISGLSFYLWLHRLNLTTTHSVKIYEARPTTTTSSPTKLTDLQTSNASLIGGALGFSPVGLRVLRRLDPELEEEVLKTGHWMGRWRMSNARGWVLDAKSQLWQRHRDWKNNTVRRIMEDVEIDNVYPTFTTPDLPTWERGGCVLVGDAAHALQPSSGQGASMALEDCEILAMLLAEYQAQGRDGWQTATKLYSDMRIPRLRWIRKEAQKRGAMKHDMGVVQEMVMYFFIWISVKIGLFTKYDRELSEYDVPNEARKAVARHSRGVTSTKR</sequence>
<evidence type="ECO:0000256" key="5">
    <source>
        <dbReference type="ARBA" id="ARBA00023033"/>
    </source>
</evidence>
<keyword evidence="8" id="KW-1185">Reference proteome</keyword>
<dbReference type="Gene3D" id="3.50.50.60">
    <property type="entry name" value="FAD/NAD(P)-binding domain"/>
    <property type="match status" value="2"/>
</dbReference>
<dbReference type="InterPro" id="IPR002938">
    <property type="entry name" value="FAD-bd"/>
</dbReference>
<name>A0AB34KBL8_9PEZI</name>
<reference evidence="7 8" key="1">
    <citation type="journal article" date="2020" name="Microbiol. Resour. Announc.">
        <title>Draft Genome Sequence of a Cladosporium Species Isolated from the Mesophotic Ascidian Didemnum maculosum.</title>
        <authorList>
            <person name="Gioti A."/>
            <person name="Siaperas R."/>
            <person name="Nikolaivits E."/>
            <person name="Le Goff G."/>
            <person name="Ouazzani J."/>
            <person name="Kotoulas G."/>
            <person name="Topakas E."/>
        </authorList>
    </citation>
    <scope>NUCLEOTIDE SEQUENCE [LARGE SCALE GENOMIC DNA]</scope>
    <source>
        <strain evidence="7 8">TM138-S3</strain>
    </source>
</reference>
<dbReference type="GO" id="GO:0004497">
    <property type="term" value="F:monooxygenase activity"/>
    <property type="evidence" value="ECO:0007669"/>
    <property type="project" value="UniProtKB-KW"/>
</dbReference>
<dbReference type="GeneID" id="96010291"/>
<comment type="caution">
    <text evidence="7">The sequence shown here is derived from an EMBL/GenBank/DDBJ whole genome shotgun (WGS) entry which is preliminary data.</text>
</comment>
<organism evidence="7 8">
    <name type="scientific">Cladosporium halotolerans</name>
    <dbReference type="NCBI Taxonomy" id="1052096"/>
    <lineage>
        <taxon>Eukaryota</taxon>
        <taxon>Fungi</taxon>
        <taxon>Dikarya</taxon>
        <taxon>Ascomycota</taxon>
        <taxon>Pezizomycotina</taxon>
        <taxon>Dothideomycetes</taxon>
        <taxon>Dothideomycetidae</taxon>
        <taxon>Cladosporiales</taxon>
        <taxon>Cladosporiaceae</taxon>
        <taxon>Cladosporium</taxon>
    </lineage>
</organism>
<gene>
    <name evidence="7" type="ORF">WHR41_08849</name>
</gene>
<dbReference type="GO" id="GO:0071949">
    <property type="term" value="F:FAD binding"/>
    <property type="evidence" value="ECO:0007669"/>
    <property type="project" value="InterPro"/>
</dbReference>
<dbReference type="PANTHER" id="PTHR13789">
    <property type="entry name" value="MONOOXYGENASE"/>
    <property type="match status" value="1"/>
</dbReference>
<dbReference type="PANTHER" id="PTHR13789:SF309">
    <property type="entry name" value="PUTATIVE (AFU_ORTHOLOGUE AFUA_6G14510)-RELATED"/>
    <property type="match status" value="1"/>
</dbReference>
<comment type="similarity">
    <text evidence="1">Belongs to the paxM FAD-dependent monooxygenase family.</text>
</comment>
<evidence type="ECO:0000256" key="1">
    <source>
        <dbReference type="ARBA" id="ARBA00007992"/>
    </source>
</evidence>
<accession>A0AB34KBL8</accession>
<keyword evidence="5" id="KW-0503">Monooxygenase</keyword>
<dbReference type="Pfam" id="PF01494">
    <property type="entry name" value="FAD_binding_3"/>
    <property type="match status" value="1"/>
</dbReference>
<keyword evidence="3" id="KW-0274">FAD</keyword>
<evidence type="ECO:0000256" key="2">
    <source>
        <dbReference type="ARBA" id="ARBA00022630"/>
    </source>
</evidence>
<dbReference type="InterPro" id="IPR050493">
    <property type="entry name" value="FAD-dep_Monooxygenase_BioMet"/>
</dbReference>
<dbReference type="EMBL" id="JAAQHG020000050">
    <property type="protein sequence ID" value="KAL1582444.1"/>
    <property type="molecule type" value="Genomic_DNA"/>
</dbReference>
<proteinExistence type="inferred from homology"/>
<dbReference type="InterPro" id="IPR036188">
    <property type="entry name" value="FAD/NAD-bd_sf"/>
</dbReference>
<dbReference type="Proteomes" id="UP000803884">
    <property type="component" value="Unassembled WGS sequence"/>
</dbReference>
<keyword evidence="4" id="KW-0560">Oxidoreductase</keyword>
<evidence type="ECO:0000313" key="7">
    <source>
        <dbReference type="EMBL" id="KAL1582444.1"/>
    </source>
</evidence>
<dbReference type="RefSeq" id="XP_069225551.1">
    <property type="nucleotide sequence ID" value="XM_069377453.1"/>
</dbReference>
<dbReference type="SUPFAM" id="SSF51905">
    <property type="entry name" value="FAD/NAD(P)-binding domain"/>
    <property type="match status" value="1"/>
</dbReference>
<feature type="domain" description="FAD-binding" evidence="6">
    <location>
        <begin position="144"/>
        <end position="186"/>
    </location>
</feature>
<dbReference type="AlphaFoldDB" id="A0AB34KBL8"/>